<organism evidence="2 3">
    <name type="scientific">Galerina marginata (strain CBS 339.88)</name>
    <dbReference type="NCBI Taxonomy" id="685588"/>
    <lineage>
        <taxon>Eukaryota</taxon>
        <taxon>Fungi</taxon>
        <taxon>Dikarya</taxon>
        <taxon>Basidiomycota</taxon>
        <taxon>Agaricomycotina</taxon>
        <taxon>Agaricomycetes</taxon>
        <taxon>Agaricomycetidae</taxon>
        <taxon>Agaricales</taxon>
        <taxon>Agaricineae</taxon>
        <taxon>Strophariaceae</taxon>
        <taxon>Galerina</taxon>
    </lineage>
</organism>
<dbReference type="OrthoDB" id="2985022at2759"/>
<feature type="signal peptide" evidence="1">
    <location>
        <begin position="1"/>
        <end position="19"/>
    </location>
</feature>
<sequence length="143" mass="14920">MHFTALFTLFASFGALASATPLAAGSYLMSDQQLKHWLATTDADITYIGKPINPLSRRQFQQTTVVYCTDRIASFCGGTCNVYTGGPICLEAAGTNCLSATNDVGFCDQGNCGGSCNEFAACGTKLSNNFCDTPGTNSIAVGA</sequence>
<dbReference type="HOGENOM" id="CLU_143024_0_0_1"/>
<gene>
    <name evidence="2" type="ORF">GALMADRAFT_224390</name>
</gene>
<dbReference type="EMBL" id="KL142375">
    <property type="protein sequence ID" value="KDR77982.1"/>
    <property type="molecule type" value="Genomic_DNA"/>
</dbReference>
<reference evidence="3" key="1">
    <citation type="journal article" date="2014" name="Proc. Natl. Acad. Sci. U.S.A.">
        <title>Extensive sampling of basidiomycete genomes demonstrates inadequacy of the white-rot/brown-rot paradigm for wood decay fungi.</title>
        <authorList>
            <person name="Riley R."/>
            <person name="Salamov A.A."/>
            <person name="Brown D.W."/>
            <person name="Nagy L.G."/>
            <person name="Floudas D."/>
            <person name="Held B.W."/>
            <person name="Levasseur A."/>
            <person name="Lombard V."/>
            <person name="Morin E."/>
            <person name="Otillar R."/>
            <person name="Lindquist E.A."/>
            <person name="Sun H."/>
            <person name="LaButti K.M."/>
            <person name="Schmutz J."/>
            <person name="Jabbour D."/>
            <person name="Luo H."/>
            <person name="Baker S.E."/>
            <person name="Pisabarro A.G."/>
            <person name="Walton J.D."/>
            <person name="Blanchette R.A."/>
            <person name="Henrissat B."/>
            <person name="Martin F."/>
            <person name="Cullen D."/>
            <person name="Hibbett D.S."/>
            <person name="Grigoriev I.V."/>
        </authorList>
    </citation>
    <scope>NUCLEOTIDE SEQUENCE [LARGE SCALE GENOMIC DNA]</scope>
    <source>
        <strain evidence="3">CBS 339.88</strain>
    </source>
</reference>
<evidence type="ECO:0000256" key="1">
    <source>
        <dbReference type="SAM" id="SignalP"/>
    </source>
</evidence>
<proteinExistence type="predicted"/>
<name>A0A067T6N7_GALM3</name>
<evidence type="ECO:0000313" key="2">
    <source>
        <dbReference type="EMBL" id="KDR77982.1"/>
    </source>
</evidence>
<accession>A0A067T6N7</accession>
<feature type="chain" id="PRO_5001646555" evidence="1">
    <location>
        <begin position="20"/>
        <end position="143"/>
    </location>
</feature>
<keyword evidence="1" id="KW-0732">Signal</keyword>
<protein>
    <submittedName>
        <fullName evidence="2">Uncharacterized protein</fullName>
    </submittedName>
</protein>
<dbReference type="AlphaFoldDB" id="A0A067T6N7"/>
<evidence type="ECO:0000313" key="3">
    <source>
        <dbReference type="Proteomes" id="UP000027222"/>
    </source>
</evidence>
<keyword evidence="3" id="KW-1185">Reference proteome</keyword>
<dbReference type="Proteomes" id="UP000027222">
    <property type="component" value="Unassembled WGS sequence"/>
</dbReference>